<sequence length="69" mass="7588">MPNSRQEVIGILVKVRAPTSSERVDISYFLKLLPKKENSPPPTLGWDQVSAEPKQTVASLISTGRSPKI</sequence>
<accession>A0A8T2NFJ3</accession>
<evidence type="ECO:0000313" key="2">
    <source>
        <dbReference type="Proteomes" id="UP000824540"/>
    </source>
</evidence>
<keyword evidence="2" id="KW-1185">Reference proteome</keyword>
<evidence type="ECO:0000313" key="1">
    <source>
        <dbReference type="EMBL" id="KAG9339323.1"/>
    </source>
</evidence>
<dbReference type="Proteomes" id="UP000824540">
    <property type="component" value="Unassembled WGS sequence"/>
</dbReference>
<comment type="caution">
    <text evidence="1">The sequence shown here is derived from an EMBL/GenBank/DDBJ whole genome shotgun (WGS) entry which is preliminary data.</text>
</comment>
<protein>
    <submittedName>
        <fullName evidence="1">Uncharacterized protein</fullName>
    </submittedName>
</protein>
<name>A0A8T2NFJ3_9TELE</name>
<gene>
    <name evidence="1" type="ORF">JZ751_023879</name>
</gene>
<proteinExistence type="predicted"/>
<organism evidence="1 2">
    <name type="scientific">Albula glossodonta</name>
    <name type="common">roundjaw bonefish</name>
    <dbReference type="NCBI Taxonomy" id="121402"/>
    <lineage>
        <taxon>Eukaryota</taxon>
        <taxon>Metazoa</taxon>
        <taxon>Chordata</taxon>
        <taxon>Craniata</taxon>
        <taxon>Vertebrata</taxon>
        <taxon>Euteleostomi</taxon>
        <taxon>Actinopterygii</taxon>
        <taxon>Neopterygii</taxon>
        <taxon>Teleostei</taxon>
        <taxon>Albuliformes</taxon>
        <taxon>Albulidae</taxon>
        <taxon>Albula</taxon>
    </lineage>
</organism>
<reference evidence="1" key="1">
    <citation type="thesis" date="2021" institute="BYU ScholarsArchive" country="Provo, UT, USA">
        <title>Applications of and Algorithms for Genome Assembly and Genomic Analyses with an Emphasis on Marine Teleosts.</title>
        <authorList>
            <person name="Pickett B.D."/>
        </authorList>
    </citation>
    <scope>NUCLEOTIDE SEQUENCE</scope>
    <source>
        <strain evidence="1">HI-2016</strain>
    </source>
</reference>
<dbReference type="EMBL" id="JAFBMS010000055">
    <property type="protein sequence ID" value="KAG9339323.1"/>
    <property type="molecule type" value="Genomic_DNA"/>
</dbReference>
<dbReference type="AlphaFoldDB" id="A0A8T2NFJ3"/>